<proteinExistence type="predicted"/>
<dbReference type="Proteomes" id="UP000264330">
    <property type="component" value="Unassembled WGS sequence"/>
</dbReference>
<dbReference type="Gene3D" id="1.10.357.10">
    <property type="entry name" value="Tetracycline Repressor, domain 2"/>
    <property type="match status" value="1"/>
</dbReference>
<dbReference type="InterPro" id="IPR009057">
    <property type="entry name" value="Homeodomain-like_sf"/>
</dbReference>
<keyword evidence="1" id="KW-0805">Transcription regulation</keyword>
<feature type="DNA-binding region" description="H-T-H motif" evidence="4">
    <location>
        <begin position="28"/>
        <end position="47"/>
    </location>
</feature>
<protein>
    <submittedName>
        <fullName evidence="6">TetR/AcrR family transcriptional regulator</fullName>
    </submittedName>
</protein>
<evidence type="ECO:0000256" key="2">
    <source>
        <dbReference type="ARBA" id="ARBA00023125"/>
    </source>
</evidence>
<keyword evidence="2 4" id="KW-0238">DNA-binding</keyword>
<dbReference type="PANTHER" id="PTHR47506">
    <property type="entry name" value="TRANSCRIPTIONAL REGULATORY PROTEIN"/>
    <property type="match status" value="1"/>
</dbReference>
<accession>A0A3D5J480</accession>
<name>A0A3D5J480_9FLAO</name>
<evidence type="ECO:0000313" key="6">
    <source>
        <dbReference type="EMBL" id="HCV82242.1"/>
    </source>
</evidence>
<dbReference type="PANTHER" id="PTHR47506:SF7">
    <property type="entry name" value="TRANSCRIPTIONAL REGULATORY PROTEIN"/>
    <property type="match status" value="1"/>
</dbReference>
<reference evidence="6 7" key="1">
    <citation type="journal article" date="2018" name="Nat. Biotechnol.">
        <title>A standardized bacterial taxonomy based on genome phylogeny substantially revises the tree of life.</title>
        <authorList>
            <person name="Parks D.H."/>
            <person name="Chuvochina M."/>
            <person name="Waite D.W."/>
            <person name="Rinke C."/>
            <person name="Skarshewski A."/>
            <person name="Chaumeil P.A."/>
            <person name="Hugenholtz P."/>
        </authorList>
    </citation>
    <scope>NUCLEOTIDE SEQUENCE [LARGE SCALE GENOMIC DNA]</scope>
    <source>
        <strain evidence="6">UBA9359</strain>
    </source>
</reference>
<organism evidence="6 7">
    <name type="scientific">Zunongwangia profunda</name>
    <dbReference type="NCBI Taxonomy" id="398743"/>
    <lineage>
        <taxon>Bacteria</taxon>
        <taxon>Pseudomonadati</taxon>
        <taxon>Bacteroidota</taxon>
        <taxon>Flavobacteriia</taxon>
        <taxon>Flavobacteriales</taxon>
        <taxon>Flavobacteriaceae</taxon>
        <taxon>Zunongwangia</taxon>
    </lineage>
</organism>
<dbReference type="OMA" id="TCIFRAL"/>
<dbReference type="GO" id="GO:0003677">
    <property type="term" value="F:DNA binding"/>
    <property type="evidence" value="ECO:0007669"/>
    <property type="project" value="UniProtKB-UniRule"/>
</dbReference>
<dbReference type="AlphaFoldDB" id="A0A3D5J480"/>
<evidence type="ECO:0000313" key="7">
    <source>
        <dbReference type="Proteomes" id="UP000264330"/>
    </source>
</evidence>
<dbReference type="Pfam" id="PF00440">
    <property type="entry name" value="TetR_N"/>
    <property type="match status" value="1"/>
</dbReference>
<evidence type="ECO:0000256" key="1">
    <source>
        <dbReference type="ARBA" id="ARBA00023015"/>
    </source>
</evidence>
<comment type="caution">
    <text evidence="6">The sequence shown here is derived from an EMBL/GenBank/DDBJ whole genome shotgun (WGS) entry which is preliminary data.</text>
</comment>
<evidence type="ECO:0000259" key="5">
    <source>
        <dbReference type="PROSITE" id="PS50977"/>
    </source>
</evidence>
<sequence length="193" mass="22046">MRPQKTLDEDVLAGLTEVFQSKGYEAASLQDLARATGLKKASLYHRFPGGKKQMAEAVLGHLAEWVEEHVFRVLHHTAESPQIRLQKAIDQIKVLYDNGKNTCIFRALSMETGINLFRLQIEKGMNEWLKAFEAIGEELKLDSKTAKDYAYQSMIDIQGSLILTSTLDDPEIFEDALKRITNRYLNDNRQEMQ</sequence>
<dbReference type="InterPro" id="IPR001647">
    <property type="entry name" value="HTH_TetR"/>
</dbReference>
<dbReference type="RefSeq" id="WP_013071626.1">
    <property type="nucleotide sequence ID" value="NZ_CAJXAW010000037.1"/>
</dbReference>
<feature type="domain" description="HTH tetR-type" evidence="5">
    <location>
        <begin position="5"/>
        <end position="65"/>
    </location>
</feature>
<dbReference type="PROSITE" id="PS50977">
    <property type="entry name" value="HTH_TETR_2"/>
    <property type="match status" value="1"/>
</dbReference>
<dbReference type="EMBL" id="DPMF01000333">
    <property type="protein sequence ID" value="HCV82242.1"/>
    <property type="molecule type" value="Genomic_DNA"/>
</dbReference>
<dbReference type="SUPFAM" id="SSF46689">
    <property type="entry name" value="Homeodomain-like"/>
    <property type="match status" value="1"/>
</dbReference>
<evidence type="ECO:0000256" key="3">
    <source>
        <dbReference type="ARBA" id="ARBA00023163"/>
    </source>
</evidence>
<gene>
    <name evidence="6" type="ORF">DGQ38_14440</name>
</gene>
<keyword evidence="3" id="KW-0804">Transcription</keyword>
<evidence type="ECO:0000256" key="4">
    <source>
        <dbReference type="PROSITE-ProRule" id="PRU00335"/>
    </source>
</evidence>